<proteinExistence type="predicted"/>
<feature type="compositionally biased region" description="Basic and acidic residues" evidence="1">
    <location>
        <begin position="431"/>
        <end position="443"/>
    </location>
</feature>
<reference evidence="3" key="1">
    <citation type="submission" date="2021-02" db="EMBL/GenBank/DDBJ databases">
        <authorList>
            <person name="Nowell W R."/>
        </authorList>
    </citation>
    <scope>NUCLEOTIDE SEQUENCE</scope>
</reference>
<comment type="caution">
    <text evidence="3">The sequence shown here is derived from an EMBL/GenBank/DDBJ whole genome shotgun (WGS) entry which is preliminary data.</text>
</comment>
<dbReference type="EMBL" id="CAJOBA010008885">
    <property type="protein sequence ID" value="CAF3838796.1"/>
    <property type="molecule type" value="Genomic_DNA"/>
</dbReference>
<sequence length="526" mass="59821">YCSEAKINNSNSSINFESDTTDNSSTKLRQQALCVTRVRCKRRKTWLHDNSSLTKKNFIDYCSYNPDYVSFEKENFELSYEQQQQYLQKKKLKTTSIFNLQQLSLDNNTTANNFRLSSSNDVHHGELIANNSNKTSPIINEIIDSLSTSSNKYRRIDDETVCSKLQSIPINNQQLPILTKMIQCQNKTSNYYGTGDSVIRQSTNDEQHPSTSSGNGHIRPLEKDLSPSIYKDINFQSSTSLLNDYYLLHHQFQQKQENQQINRSKLNSPLKDDISTIKNICSTTYSLNDSLDSNIEIMEINEQECIFEIVDGVLTIVPKDKIESEKQSTSINHVNGEYNLNMEHPNGKQVEDNNNYKRITERSESVVSSISTPSLSDHEQSPPLHTKKNIENSIEKMKNAEPFILSRNLMNLETFSTPPITHKMNGINNKNESKKSHSDKNLLDSDDSLSSSASSHSNASSSEDDLSSPRNSLRNDQRHKTSAFTKQKKKIKTTIDHYSSSPLSSPLIDVKEDQPEINKTKIGNVH</sequence>
<dbReference type="Proteomes" id="UP000677228">
    <property type="component" value="Unassembled WGS sequence"/>
</dbReference>
<evidence type="ECO:0000313" key="2">
    <source>
        <dbReference type="EMBL" id="CAF1074918.1"/>
    </source>
</evidence>
<dbReference type="AlphaFoldDB" id="A0A8S2KEX6"/>
<organism evidence="3 4">
    <name type="scientific">Didymodactylos carnosus</name>
    <dbReference type="NCBI Taxonomy" id="1234261"/>
    <lineage>
        <taxon>Eukaryota</taxon>
        <taxon>Metazoa</taxon>
        <taxon>Spiralia</taxon>
        <taxon>Gnathifera</taxon>
        <taxon>Rotifera</taxon>
        <taxon>Eurotatoria</taxon>
        <taxon>Bdelloidea</taxon>
        <taxon>Philodinida</taxon>
        <taxon>Philodinidae</taxon>
        <taxon>Didymodactylos</taxon>
    </lineage>
</organism>
<dbReference type="Proteomes" id="UP000682733">
    <property type="component" value="Unassembled WGS sequence"/>
</dbReference>
<feature type="compositionally biased region" description="Low complexity" evidence="1">
    <location>
        <begin position="448"/>
        <end position="461"/>
    </location>
</feature>
<feature type="region of interest" description="Disordered" evidence="1">
    <location>
        <begin position="362"/>
        <end position="385"/>
    </location>
</feature>
<protein>
    <submittedName>
        <fullName evidence="3">Uncharacterized protein</fullName>
    </submittedName>
</protein>
<feature type="region of interest" description="Disordered" evidence="1">
    <location>
        <begin position="416"/>
        <end position="526"/>
    </location>
</feature>
<dbReference type="EMBL" id="CAJNOK010008869">
    <property type="protein sequence ID" value="CAF1074918.1"/>
    <property type="molecule type" value="Genomic_DNA"/>
</dbReference>
<feature type="compositionally biased region" description="Basic and acidic residues" evidence="1">
    <location>
        <begin position="509"/>
        <end position="519"/>
    </location>
</feature>
<evidence type="ECO:0000313" key="3">
    <source>
        <dbReference type="EMBL" id="CAF3838796.1"/>
    </source>
</evidence>
<feature type="non-terminal residue" evidence="3">
    <location>
        <position position="526"/>
    </location>
</feature>
<evidence type="ECO:0000313" key="4">
    <source>
        <dbReference type="Proteomes" id="UP000682733"/>
    </source>
</evidence>
<name>A0A8S2KEX6_9BILA</name>
<accession>A0A8S2KEX6</accession>
<evidence type="ECO:0000256" key="1">
    <source>
        <dbReference type="SAM" id="MobiDB-lite"/>
    </source>
</evidence>
<gene>
    <name evidence="2" type="ORF">OVA965_LOCUS18078</name>
    <name evidence="3" type="ORF">TMI583_LOCUS18090</name>
</gene>
<feature type="region of interest" description="Disordered" evidence="1">
    <location>
        <begin position="195"/>
        <end position="221"/>
    </location>
</feature>